<evidence type="ECO:0000256" key="1">
    <source>
        <dbReference type="SAM" id="Phobius"/>
    </source>
</evidence>
<dbReference type="RefSeq" id="WP_346754939.1">
    <property type="nucleotide sequence ID" value="NZ_JAUJEA010000013.1"/>
</dbReference>
<protein>
    <submittedName>
        <fullName evidence="3">Histidine kinase</fullName>
    </submittedName>
</protein>
<proteinExistence type="predicted"/>
<feature type="transmembrane region" description="Helical" evidence="1">
    <location>
        <begin position="44"/>
        <end position="62"/>
    </location>
</feature>
<feature type="transmembrane region" description="Helical" evidence="1">
    <location>
        <begin position="108"/>
        <end position="129"/>
    </location>
</feature>
<gene>
    <name evidence="3" type="ORF">QQ008_26255</name>
</gene>
<organism evidence="3 4">
    <name type="scientific">Splendidivirga corallicola</name>
    <dbReference type="NCBI Taxonomy" id="3051826"/>
    <lineage>
        <taxon>Bacteria</taxon>
        <taxon>Pseudomonadati</taxon>
        <taxon>Bacteroidota</taxon>
        <taxon>Cytophagia</taxon>
        <taxon>Cytophagales</taxon>
        <taxon>Splendidivirgaceae</taxon>
        <taxon>Splendidivirga</taxon>
    </lineage>
</organism>
<comment type="caution">
    <text evidence="3">The sequence shown here is derived from an EMBL/GenBank/DDBJ whole genome shotgun (WGS) entry which is preliminary data.</text>
</comment>
<dbReference type="GO" id="GO:0016301">
    <property type="term" value="F:kinase activity"/>
    <property type="evidence" value="ECO:0007669"/>
    <property type="project" value="UniProtKB-KW"/>
</dbReference>
<feature type="domain" description="Signal transduction histidine kinase internal region" evidence="2">
    <location>
        <begin position="149"/>
        <end position="225"/>
    </location>
</feature>
<dbReference type="Pfam" id="PF06580">
    <property type="entry name" value="His_kinase"/>
    <property type="match status" value="1"/>
</dbReference>
<keyword evidence="1" id="KW-0812">Transmembrane</keyword>
<dbReference type="PANTHER" id="PTHR34220:SF7">
    <property type="entry name" value="SENSOR HISTIDINE KINASE YPDA"/>
    <property type="match status" value="1"/>
</dbReference>
<keyword evidence="4" id="KW-1185">Reference proteome</keyword>
<keyword evidence="3" id="KW-0808">Transferase</keyword>
<sequence>MKSGKNIFKQLVENEKVVHALLWGLYLIGIAYSKREPSLSLDELVFAVNYILMVMVVNYVLLPRFFYRKKYGWFVISLLATLTTAMFIEELVLEKIFFPDTRGDLFNPYYGLIEIGTILVFFLGFKLAWDYRSKLQQIDQLEKEKFEGQLNFLKSQINPHFLFNNLNNLYSYALDKSDETPKMILRLSNILRYVLYESQDSFVSLSREIYQIRNYVDLQRLQLEGRGEVHFNVEGKSEGYQIAPLLLFSFIENCFKHSHSSQLDQIKIEISITIENKMLYFKCTNPYNDTPDLSNEELPSGIGLQNVMERLRLLYPKKHQLDMNRDNGVYKVDLELELI</sequence>
<evidence type="ECO:0000313" key="3">
    <source>
        <dbReference type="EMBL" id="MDN5204920.1"/>
    </source>
</evidence>
<evidence type="ECO:0000313" key="4">
    <source>
        <dbReference type="Proteomes" id="UP001172082"/>
    </source>
</evidence>
<dbReference type="Proteomes" id="UP001172082">
    <property type="component" value="Unassembled WGS sequence"/>
</dbReference>
<accession>A0ABT8KVW0</accession>
<evidence type="ECO:0000259" key="2">
    <source>
        <dbReference type="Pfam" id="PF06580"/>
    </source>
</evidence>
<dbReference type="EMBL" id="JAUJEA010000013">
    <property type="protein sequence ID" value="MDN5204920.1"/>
    <property type="molecule type" value="Genomic_DNA"/>
</dbReference>
<keyword evidence="3" id="KW-0418">Kinase</keyword>
<feature type="transmembrane region" description="Helical" evidence="1">
    <location>
        <begin position="16"/>
        <end position="32"/>
    </location>
</feature>
<keyword evidence="1" id="KW-1133">Transmembrane helix</keyword>
<dbReference type="InterPro" id="IPR010559">
    <property type="entry name" value="Sig_transdc_His_kin_internal"/>
</dbReference>
<dbReference type="InterPro" id="IPR050640">
    <property type="entry name" value="Bact_2-comp_sensor_kinase"/>
</dbReference>
<keyword evidence="1" id="KW-0472">Membrane</keyword>
<reference evidence="3" key="1">
    <citation type="submission" date="2023-06" db="EMBL/GenBank/DDBJ databases">
        <title>Genomic of Parafulvivirga corallium.</title>
        <authorList>
            <person name="Wang G."/>
        </authorList>
    </citation>
    <scope>NUCLEOTIDE SEQUENCE</scope>
    <source>
        <strain evidence="3">BMA10</strain>
    </source>
</reference>
<dbReference type="PANTHER" id="PTHR34220">
    <property type="entry name" value="SENSOR HISTIDINE KINASE YPDA"/>
    <property type="match status" value="1"/>
</dbReference>
<feature type="transmembrane region" description="Helical" evidence="1">
    <location>
        <begin position="71"/>
        <end position="88"/>
    </location>
</feature>
<name>A0ABT8KVW0_9BACT</name>